<sequence length="70" mass="7739">MQQFLYILPALICPVGMGLMMWFMMRARGHGKTVDGPEEQELARLRAEVAALRPQAAAFDERHPGTGPTA</sequence>
<dbReference type="Proteomes" id="UP001165341">
    <property type="component" value="Unassembled WGS sequence"/>
</dbReference>
<evidence type="ECO:0000313" key="3">
    <source>
        <dbReference type="Proteomes" id="UP001165341"/>
    </source>
</evidence>
<keyword evidence="1" id="KW-1133">Transmembrane helix</keyword>
<keyword evidence="1" id="KW-0812">Transmembrane</keyword>
<proteinExistence type="predicted"/>
<feature type="transmembrane region" description="Helical" evidence="1">
    <location>
        <begin position="6"/>
        <end position="25"/>
    </location>
</feature>
<evidence type="ECO:0000256" key="1">
    <source>
        <dbReference type="SAM" id="Phobius"/>
    </source>
</evidence>
<keyword evidence="3" id="KW-1185">Reference proteome</keyword>
<gene>
    <name evidence="2" type="ORF">MQH31_19590</name>
</gene>
<comment type="caution">
    <text evidence="2">The sequence shown here is derived from an EMBL/GenBank/DDBJ whole genome shotgun (WGS) entry which is preliminary data.</text>
</comment>
<keyword evidence="1" id="KW-0472">Membrane</keyword>
<dbReference type="AlphaFoldDB" id="A0AA41R023"/>
<protein>
    <recommendedName>
        <fullName evidence="4">DUF2933 domain-containing protein</fullName>
    </recommendedName>
</protein>
<name>A0AA41R023_9MICO</name>
<dbReference type="RefSeq" id="WP_243013451.1">
    <property type="nucleotide sequence ID" value="NZ_JALGAR010000009.1"/>
</dbReference>
<evidence type="ECO:0000313" key="2">
    <source>
        <dbReference type="EMBL" id="MCI4660018.1"/>
    </source>
</evidence>
<organism evidence="2 3">
    <name type="scientific">Cryobacterium zhongshanensis</name>
    <dbReference type="NCBI Taxonomy" id="2928153"/>
    <lineage>
        <taxon>Bacteria</taxon>
        <taxon>Bacillati</taxon>
        <taxon>Actinomycetota</taxon>
        <taxon>Actinomycetes</taxon>
        <taxon>Micrococcales</taxon>
        <taxon>Microbacteriaceae</taxon>
        <taxon>Cryobacterium</taxon>
    </lineage>
</organism>
<reference evidence="2" key="1">
    <citation type="submission" date="2022-03" db="EMBL/GenBank/DDBJ databases">
        <title>Cryobacterium sp. nov. strain ZS14-85, isolated from Antarctic soil.</title>
        <authorList>
            <person name="Li J."/>
            <person name="Niu G."/>
        </authorList>
    </citation>
    <scope>NUCLEOTIDE SEQUENCE</scope>
    <source>
        <strain evidence="2">ZS14-85</strain>
    </source>
</reference>
<accession>A0AA41R023</accession>
<evidence type="ECO:0008006" key="4">
    <source>
        <dbReference type="Google" id="ProtNLM"/>
    </source>
</evidence>
<dbReference type="EMBL" id="JALGAR010000009">
    <property type="protein sequence ID" value="MCI4660018.1"/>
    <property type="molecule type" value="Genomic_DNA"/>
</dbReference>